<sequence>MQAGEQDNGPKLGAEQVLQSSGEQLAQSSREQVAQSSREQVAQPSGEQVAQPLQDQKPAFPPEPPPVLGHAGAVFPPDASDLGGSLSSGSFSRVSAINMSGFESALELSMLEPEFPEDWEDAYVVPGLSSEVEAQGSLNDSLVSDERCSPDPSWGSHEQGSVGARGDDLAVPLGEGREVGSSRSRSERADFTLQQAHAHDALGSFVGSLVKGDVARYGSSCSDQKLPWENDFARRLLDPDCEWDPLQGFKQESVIPPLSAAAPSEKPTKAATKEAQPGAVFAWAISLGAAARDPAAERERKLDQGMEPESEISSCVSSAVAVWNFVQYLKRFAHFVLGFKVESVIESKRIKGATEQQLVSLRKLRQAKDLTVAQVLELHARLESGALHAFDRAFLASLLIRLYARARPSDLLFIESVEVDCPAGAEYPLLVFEVSQHKGARKVQLKSRLLPILVPMIGVNGKCWAGEAIRAFADAGRSLASIRGPLTLAPSDESGTVHSRRSVSSAEVGRALRAFLGVPEENLDPAVPRVTAYSLRGTCLGWGGKFGFDEDLKSVLGRHSSSIKTTQAIYSRELAAAPARKLQDMIREIAEGRFFPDNSRSSYFPSQARLKTPPAREHVGKAGLKHPPVKIEISSSDESLPGEQESSESESTGSTSSSSDGGEAPPVVKRWRRAKVEASDQVWYVHTVSGMLHLVASPEDVPMMLACGRPVNANYRKATKDEVGLSRETLRAFADHGIDTLSKLAYSCGQPGTPLPQTEFDDFVASLIPAALLGEKGSVKRLLFESQALLLNDLREQVTQPDKWSTKDVPIVERQKRMEAVKASIPGVVVEGPLEPSHGLLNAACRMEREGQLRYIAPEQCGIWMYEIQNVK</sequence>
<feature type="compositionally biased region" description="Basic and acidic residues" evidence="1">
    <location>
        <begin position="175"/>
        <end position="188"/>
    </location>
</feature>
<feature type="region of interest" description="Disordered" evidence="1">
    <location>
        <begin position="603"/>
        <end position="667"/>
    </location>
</feature>
<dbReference type="Proteomes" id="UP000601435">
    <property type="component" value="Unassembled WGS sequence"/>
</dbReference>
<gene>
    <name evidence="2" type="ORF">SNEC2469_LOCUS25266</name>
</gene>
<name>A0A812ZQ77_9DINO</name>
<feature type="non-terminal residue" evidence="2">
    <location>
        <position position="1"/>
    </location>
</feature>
<feature type="compositionally biased region" description="Low complexity" evidence="1">
    <location>
        <begin position="80"/>
        <end position="90"/>
    </location>
</feature>
<feature type="region of interest" description="Disordered" evidence="1">
    <location>
        <begin position="1"/>
        <end position="90"/>
    </location>
</feature>
<dbReference type="AlphaFoldDB" id="A0A812ZQ77"/>
<feature type="compositionally biased region" description="Polar residues" evidence="1">
    <location>
        <begin position="17"/>
        <end position="54"/>
    </location>
</feature>
<accession>A0A812ZQ77</accession>
<evidence type="ECO:0000313" key="2">
    <source>
        <dbReference type="EMBL" id="CAE7837800.1"/>
    </source>
</evidence>
<evidence type="ECO:0000256" key="1">
    <source>
        <dbReference type="SAM" id="MobiDB-lite"/>
    </source>
</evidence>
<protein>
    <submittedName>
        <fullName evidence="2">Uncharacterized protein</fullName>
    </submittedName>
</protein>
<feature type="region of interest" description="Disordered" evidence="1">
    <location>
        <begin position="134"/>
        <end position="188"/>
    </location>
</feature>
<dbReference type="EMBL" id="CAJNJA010049589">
    <property type="protein sequence ID" value="CAE7837800.1"/>
    <property type="molecule type" value="Genomic_DNA"/>
</dbReference>
<reference evidence="2" key="1">
    <citation type="submission" date="2021-02" db="EMBL/GenBank/DDBJ databases">
        <authorList>
            <person name="Dougan E. K."/>
            <person name="Rhodes N."/>
            <person name="Thang M."/>
            <person name="Chan C."/>
        </authorList>
    </citation>
    <scope>NUCLEOTIDE SEQUENCE</scope>
</reference>
<proteinExistence type="predicted"/>
<keyword evidence="3" id="KW-1185">Reference proteome</keyword>
<organism evidence="2 3">
    <name type="scientific">Symbiodinium necroappetens</name>
    <dbReference type="NCBI Taxonomy" id="1628268"/>
    <lineage>
        <taxon>Eukaryota</taxon>
        <taxon>Sar</taxon>
        <taxon>Alveolata</taxon>
        <taxon>Dinophyceae</taxon>
        <taxon>Suessiales</taxon>
        <taxon>Symbiodiniaceae</taxon>
        <taxon>Symbiodinium</taxon>
    </lineage>
</organism>
<feature type="compositionally biased region" description="Low complexity" evidence="1">
    <location>
        <begin position="638"/>
        <end position="663"/>
    </location>
</feature>
<comment type="caution">
    <text evidence="2">The sequence shown here is derived from an EMBL/GenBank/DDBJ whole genome shotgun (WGS) entry which is preliminary data.</text>
</comment>
<evidence type="ECO:0000313" key="3">
    <source>
        <dbReference type="Proteomes" id="UP000601435"/>
    </source>
</evidence>